<name>A0A371IX40_9FIRM</name>
<dbReference type="EMBL" id="NOJZ02000001">
    <property type="protein sequence ID" value="RDY25038.1"/>
    <property type="molecule type" value="Genomic_DNA"/>
</dbReference>
<evidence type="ECO:0000313" key="1">
    <source>
        <dbReference type="EMBL" id="RDY25038.1"/>
    </source>
</evidence>
<evidence type="ECO:0000313" key="2">
    <source>
        <dbReference type="Proteomes" id="UP000243494"/>
    </source>
</evidence>
<accession>A0A371IX40</accession>
<comment type="caution">
    <text evidence="1">The sequence shown here is derived from an EMBL/GenBank/DDBJ whole genome shotgun (WGS) entry which is preliminary data.</text>
</comment>
<organism evidence="1 2">
    <name type="scientific">Romboutsia maritimum</name>
    <dbReference type="NCBI Taxonomy" id="2020948"/>
    <lineage>
        <taxon>Bacteria</taxon>
        <taxon>Bacillati</taxon>
        <taxon>Bacillota</taxon>
        <taxon>Clostridia</taxon>
        <taxon>Peptostreptococcales</taxon>
        <taxon>Peptostreptococcaceae</taxon>
        <taxon>Romboutsia</taxon>
    </lineage>
</organism>
<dbReference type="OrthoDB" id="1711166at2"/>
<protein>
    <submittedName>
        <fullName evidence="1">Uncharacterized protein</fullName>
    </submittedName>
</protein>
<dbReference type="AlphaFoldDB" id="A0A371IX40"/>
<reference evidence="1 2" key="1">
    <citation type="journal article" date="2017" name="Genome Announc.">
        <title>Draft Genome Sequence of Romboutsia maritimum sp. nov. Strain CCRI-22766(T), Isolated from Coastal Estuarine Mud.</title>
        <authorList>
            <person name="Maheux A.F."/>
            <person name="Boudreau D.K."/>
            <person name="Berube E."/>
            <person name="Boissinot M."/>
            <person name="Raymond F."/>
            <person name="Brodeur S."/>
            <person name="Corbeil J."/>
            <person name="Brightwell G."/>
            <person name="Broda D."/>
            <person name="Omar R.F."/>
            <person name="Bergeron M.G."/>
        </authorList>
    </citation>
    <scope>NUCLEOTIDE SEQUENCE [LARGE SCALE GENOMIC DNA]</scope>
    <source>
        <strain evidence="1 2">CCRI-22766</strain>
    </source>
</reference>
<proteinExistence type="predicted"/>
<sequence length="134" mass="15317">MIAMSIVLLIGTICFPKYSIEKYHINSFTKQLCSDIRYVRRSNMLGDGSVYILWTFSSGYNGYVLKNNKKNIKEISIPSNIKINPSIIRVKFRTDGSLEERGGKIKIFGKKVYKEITIVPISGRTLLKEGKYEV</sequence>
<gene>
    <name evidence="1" type="ORF">CHF27_001040</name>
</gene>
<keyword evidence="2" id="KW-1185">Reference proteome</keyword>
<dbReference type="Proteomes" id="UP000243494">
    <property type="component" value="Unassembled WGS sequence"/>
</dbReference>